<reference evidence="2 3" key="1">
    <citation type="submission" date="2020-10" db="EMBL/GenBank/DDBJ databases">
        <title>The Coptis chinensis genome and diversification of protoberbering-type alkaloids.</title>
        <authorList>
            <person name="Wang B."/>
            <person name="Shu S."/>
            <person name="Song C."/>
            <person name="Liu Y."/>
        </authorList>
    </citation>
    <scope>NUCLEOTIDE SEQUENCE [LARGE SCALE GENOMIC DNA]</scope>
    <source>
        <strain evidence="2">HL-2020</strain>
        <tissue evidence="2">Leaf</tissue>
    </source>
</reference>
<dbReference type="InterPro" id="IPR029039">
    <property type="entry name" value="Flavoprotein-like_sf"/>
</dbReference>
<accession>A0A835I9G6</accession>
<dbReference type="Gene3D" id="3.40.50.360">
    <property type="match status" value="1"/>
</dbReference>
<dbReference type="Proteomes" id="UP000631114">
    <property type="component" value="Unassembled WGS sequence"/>
</dbReference>
<gene>
    <name evidence="2" type="ORF">IFM89_039456</name>
</gene>
<comment type="similarity">
    <text evidence="1">Belongs to the WrbA family.</text>
</comment>
<dbReference type="PANTHER" id="PTHR30546">
    <property type="entry name" value="FLAVODOXIN-RELATED PROTEIN WRBA-RELATED"/>
    <property type="match status" value="1"/>
</dbReference>
<dbReference type="GO" id="GO:0003955">
    <property type="term" value="F:NAD(P)H dehydrogenase (quinone) activity"/>
    <property type="evidence" value="ECO:0007669"/>
    <property type="project" value="TreeGrafter"/>
</dbReference>
<evidence type="ECO:0000313" key="3">
    <source>
        <dbReference type="Proteomes" id="UP000631114"/>
    </source>
</evidence>
<proteinExistence type="inferred from homology"/>
<dbReference type="OrthoDB" id="504689at2759"/>
<evidence type="ECO:0000256" key="1">
    <source>
        <dbReference type="ARBA" id="ARBA00006961"/>
    </source>
</evidence>
<dbReference type="EMBL" id="JADFTS010000004">
    <property type="protein sequence ID" value="KAF9612423.1"/>
    <property type="molecule type" value="Genomic_DNA"/>
</dbReference>
<evidence type="ECO:0008006" key="4">
    <source>
        <dbReference type="Google" id="ProtNLM"/>
    </source>
</evidence>
<name>A0A835I9G6_9MAGN</name>
<dbReference type="SUPFAM" id="SSF52218">
    <property type="entry name" value="Flavoproteins"/>
    <property type="match status" value="1"/>
</dbReference>
<comment type="caution">
    <text evidence="2">The sequence shown here is derived from an EMBL/GenBank/DDBJ whole genome shotgun (WGS) entry which is preliminary data.</text>
</comment>
<keyword evidence="3" id="KW-1185">Reference proteome</keyword>
<dbReference type="GO" id="GO:0016020">
    <property type="term" value="C:membrane"/>
    <property type="evidence" value="ECO:0007669"/>
    <property type="project" value="TreeGrafter"/>
</dbReference>
<dbReference type="AlphaFoldDB" id="A0A835I9G6"/>
<dbReference type="PANTHER" id="PTHR30546:SF3">
    <property type="entry name" value="NAD(P)H DEHYDROGENASE (QUINONE) FQR1-LIKE 2-RELATED"/>
    <property type="match status" value="1"/>
</dbReference>
<organism evidence="2 3">
    <name type="scientific">Coptis chinensis</name>
    <dbReference type="NCBI Taxonomy" id="261450"/>
    <lineage>
        <taxon>Eukaryota</taxon>
        <taxon>Viridiplantae</taxon>
        <taxon>Streptophyta</taxon>
        <taxon>Embryophyta</taxon>
        <taxon>Tracheophyta</taxon>
        <taxon>Spermatophyta</taxon>
        <taxon>Magnoliopsida</taxon>
        <taxon>Ranunculales</taxon>
        <taxon>Ranunculaceae</taxon>
        <taxon>Coptidoideae</taxon>
        <taxon>Coptis</taxon>
    </lineage>
</organism>
<evidence type="ECO:0000313" key="2">
    <source>
        <dbReference type="EMBL" id="KAF9612423.1"/>
    </source>
</evidence>
<protein>
    <recommendedName>
        <fullName evidence="4">NAD(P)H dehydrogenase (quinone)</fullName>
    </recommendedName>
</protein>
<sequence length="96" mass="10403">MVLFFHGAADAGRKFKTTFICWTAITQLTHHGMLFVPIGYTFGAGMFKMDSIRGGSPYGAGVYAGDGTREPSEIELALAEHQGKYMASIVKRLAQA</sequence>